<dbReference type="Gene3D" id="3.30.40.10">
    <property type="entry name" value="Zinc/RING finger domain, C3HC4 (zinc finger)"/>
    <property type="match status" value="1"/>
</dbReference>
<evidence type="ECO:0000313" key="7">
    <source>
        <dbReference type="Proteomes" id="UP000887013"/>
    </source>
</evidence>
<feature type="domain" description="RING-type" evidence="5">
    <location>
        <begin position="127"/>
        <end position="166"/>
    </location>
</feature>
<name>A0A8X6TA45_NEPPI</name>
<dbReference type="PANTHER" id="PTHR14155">
    <property type="entry name" value="RING FINGER DOMAIN-CONTAINING"/>
    <property type="match status" value="1"/>
</dbReference>
<evidence type="ECO:0000256" key="3">
    <source>
        <dbReference type="ARBA" id="ARBA00022833"/>
    </source>
</evidence>
<keyword evidence="2 4" id="KW-0863">Zinc-finger</keyword>
<evidence type="ECO:0000259" key="5">
    <source>
        <dbReference type="PROSITE" id="PS50089"/>
    </source>
</evidence>
<keyword evidence="3" id="KW-0862">Zinc</keyword>
<dbReference type="PANTHER" id="PTHR14155:SF610">
    <property type="entry name" value="OS01G0755700 PROTEIN"/>
    <property type="match status" value="1"/>
</dbReference>
<dbReference type="GO" id="GO:0008270">
    <property type="term" value="F:zinc ion binding"/>
    <property type="evidence" value="ECO:0007669"/>
    <property type="project" value="UniProtKB-KW"/>
</dbReference>
<gene>
    <name evidence="6" type="ORF">NPIL_171571</name>
</gene>
<dbReference type="Proteomes" id="UP000887013">
    <property type="component" value="Unassembled WGS sequence"/>
</dbReference>
<dbReference type="AlphaFoldDB" id="A0A8X6TA45"/>
<keyword evidence="7" id="KW-1185">Reference proteome</keyword>
<evidence type="ECO:0000313" key="6">
    <source>
        <dbReference type="EMBL" id="GFS92131.1"/>
    </source>
</evidence>
<dbReference type="SUPFAM" id="SSF57850">
    <property type="entry name" value="RING/U-box"/>
    <property type="match status" value="1"/>
</dbReference>
<comment type="caution">
    <text evidence="6">The sequence shown here is derived from an EMBL/GenBank/DDBJ whole genome shotgun (WGS) entry which is preliminary data.</text>
</comment>
<dbReference type="InterPro" id="IPR053238">
    <property type="entry name" value="RING-H2_zinc_finger"/>
</dbReference>
<keyword evidence="1" id="KW-0479">Metal-binding</keyword>
<evidence type="ECO:0000256" key="1">
    <source>
        <dbReference type="ARBA" id="ARBA00022723"/>
    </source>
</evidence>
<sequence>MGEWVRWLERSIARDQSFKPILPFFFGFLLVPTLGQRPFTDGKQRHPGVSQFDAEYPEQLAEKGYGAFPYFLWKEYGIAQLYYLFLFAWRDYGPQSLDRWIALGQTLLDSVYAYDWPPSVFQAAEPCPICLQTMVWTRTTVCGHMFHVHCLTKHVLRHSNTCPLCRCPRPMADDDD</sequence>
<dbReference type="InterPro" id="IPR013083">
    <property type="entry name" value="Znf_RING/FYVE/PHD"/>
</dbReference>
<evidence type="ECO:0000256" key="4">
    <source>
        <dbReference type="PROSITE-ProRule" id="PRU00175"/>
    </source>
</evidence>
<dbReference type="PROSITE" id="PS50089">
    <property type="entry name" value="ZF_RING_2"/>
    <property type="match status" value="1"/>
</dbReference>
<accession>A0A8X6TA45</accession>
<evidence type="ECO:0000256" key="2">
    <source>
        <dbReference type="ARBA" id="ARBA00022771"/>
    </source>
</evidence>
<protein>
    <recommendedName>
        <fullName evidence="5">RING-type domain-containing protein</fullName>
    </recommendedName>
</protein>
<proteinExistence type="predicted"/>
<dbReference type="Pfam" id="PF13639">
    <property type="entry name" value="zf-RING_2"/>
    <property type="match status" value="1"/>
</dbReference>
<reference evidence="6" key="1">
    <citation type="submission" date="2020-08" db="EMBL/GenBank/DDBJ databases">
        <title>Multicomponent nature underlies the extraordinary mechanical properties of spider dragline silk.</title>
        <authorList>
            <person name="Kono N."/>
            <person name="Nakamura H."/>
            <person name="Mori M."/>
            <person name="Yoshida Y."/>
            <person name="Ohtoshi R."/>
            <person name="Malay A.D."/>
            <person name="Moran D.A.P."/>
            <person name="Tomita M."/>
            <person name="Numata K."/>
            <person name="Arakawa K."/>
        </authorList>
    </citation>
    <scope>NUCLEOTIDE SEQUENCE</scope>
</reference>
<dbReference type="SMART" id="SM00184">
    <property type="entry name" value="RING"/>
    <property type="match status" value="1"/>
</dbReference>
<organism evidence="6 7">
    <name type="scientific">Nephila pilipes</name>
    <name type="common">Giant wood spider</name>
    <name type="synonym">Nephila maculata</name>
    <dbReference type="NCBI Taxonomy" id="299642"/>
    <lineage>
        <taxon>Eukaryota</taxon>
        <taxon>Metazoa</taxon>
        <taxon>Ecdysozoa</taxon>
        <taxon>Arthropoda</taxon>
        <taxon>Chelicerata</taxon>
        <taxon>Arachnida</taxon>
        <taxon>Araneae</taxon>
        <taxon>Araneomorphae</taxon>
        <taxon>Entelegynae</taxon>
        <taxon>Araneoidea</taxon>
        <taxon>Nephilidae</taxon>
        <taxon>Nephila</taxon>
    </lineage>
</organism>
<dbReference type="EMBL" id="BMAW01099890">
    <property type="protein sequence ID" value="GFS92131.1"/>
    <property type="molecule type" value="Genomic_DNA"/>
</dbReference>
<dbReference type="InterPro" id="IPR001841">
    <property type="entry name" value="Znf_RING"/>
</dbReference>
<dbReference type="OrthoDB" id="8062037at2759"/>